<keyword evidence="2" id="KW-0285">Flavoprotein</keyword>
<evidence type="ECO:0000256" key="2">
    <source>
        <dbReference type="ARBA" id="ARBA00022630"/>
    </source>
</evidence>
<protein>
    <submittedName>
        <fullName evidence="6">Putative Tricarballylate dehydrogenase</fullName>
    </submittedName>
</protein>
<keyword evidence="4" id="KW-0560">Oxidoreductase</keyword>
<dbReference type="OrthoDB" id="7777654at2759"/>
<dbReference type="GO" id="GO:0016491">
    <property type="term" value="F:oxidoreductase activity"/>
    <property type="evidence" value="ECO:0007669"/>
    <property type="project" value="UniProtKB-KW"/>
</dbReference>
<evidence type="ECO:0000256" key="1">
    <source>
        <dbReference type="ARBA" id="ARBA00001974"/>
    </source>
</evidence>
<dbReference type="InterPro" id="IPR003953">
    <property type="entry name" value="FAD-dep_OxRdtase_2_FAD-bd"/>
</dbReference>
<dbReference type="STRING" id="104259.A0A0F7TZA8"/>
<accession>A0A0F7TZA8</accession>
<dbReference type="InterPro" id="IPR027477">
    <property type="entry name" value="Succ_DH/fumarate_Rdtase_cat_sf"/>
</dbReference>
<dbReference type="Gene3D" id="3.50.50.60">
    <property type="entry name" value="FAD/NAD(P)-binding domain"/>
    <property type="match status" value="1"/>
</dbReference>
<evidence type="ECO:0000313" key="7">
    <source>
        <dbReference type="Proteomes" id="UP000042958"/>
    </source>
</evidence>
<comment type="cofactor">
    <cofactor evidence="1">
        <name>FAD</name>
        <dbReference type="ChEBI" id="CHEBI:57692"/>
    </cofactor>
</comment>
<evidence type="ECO:0000256" key="3">
    <source>
        <dbReference type="ARBA" id="ARBA00022827"/>
    </source>
</evidence>
<reference evidence="7" key="1">
    <citation type="journal article" date="2015" name="Genome Announc.">
        <title>Draft genome sequence of the fungus Penicillium brasilianum MG11.</title>
        <authorList>
            <person name="Horn F."/>
            <person name="Linde J."/>
            <person name="Mattern D.J."/>
            <person name="Walther G."/>
            <person name="Guthke R."/>
            <person name="Brakhage A.A."/>
            <person name="Valiante V."/>
        </authorList>
    </citation>
    <scope>NUCLEOTIDE SEQUENCE [LARGE SCALE GENOMIC DNA]</scope>
    <source>
        <strain evidence="7">MG11</strain>
    </source>
</reference>
<keyword evidence="3" id="KW-0274">FAD</keyword>
<feature type="domain" description="FAD-dependent oxidoreductase 2 FAD-binding" evidence="5">
    <location>
        <begin position="30"/>
        <end position="523"/>
    </location>
</feature>
<dbReference type="PRINTS" id="PR00411">
    <property type="entry name" value="PNDRDTASEI"/>
</dbReference>
<organism evidence="6 7">
    <name type="scientific">Penicillium brasilianum</name>
    <dbReference type="NCBI Taxonomy" id="104259"/>
    <lineage>
        <taxon>Eukaryota</taxon>
        <taxon>Fungi</taxon>
        <taxon>Dikarya</taxon>
        <taxon>Ascomycota</taxon>
        <taxon>Pezizomycotina</taxon>
        <taxon>Eurotiomycetes</taxon>
        <taxon>Eurotiomycetidae</taxon>
        <taxon>Eurotiales</taxon>
        <taxon>Aspergillaceae</taxon>
        <taxon>Penicillium</taxon>
    </lineage>
</organism>
<dbReference type="PANTHER" id="PTHR43400:SF7">
    <property type="entry name" value="FAD-DEPENDENT OXIDOREDUCTASE 2 FAD BINDING DOMAIN-CONTAINING PROTEIN"/>
    <property type="match status" value="1"/>
</dbReference>
<dbReference type="SUPFAM" id="SSF51905">
    <property type="entry name" value="FAD/NAD(P)-binding domain"/>
    <property type="match status" value="1"/>
</dbReference>
<gene>
    <name evidence="6" type="ORF">PMG11_09818</name>
</gene>
<evidence type="ECO:0000313" key="6">
    <source>
        <dbReference type="EMBL" id="CEJ61281.1"/>
    </source>
</evidence>
<sequence length="550" mass="59230">MIKPQVENLQQRSSIVPDSVPAMSLPSACDIIVIGSGNAGFSAALSAAQHNPKASVIIIDKCPKSWVGGNSYFTAGAFRTVHNGLADLLPLVNNVPSDKASRVDIPVYSVADFAHDLQRMTGGRTDTALSKILVEESRDTIGWLAQNSIRFQLSFNRQAYEMDGRIKFWGGMALKTENGGKGLIEDHLRAAQKHGIKVFFDTAATKLVTNLQTGAVMGVEVATRAHEGKNADSQTIQRMTIQGKAVIMAAGGFEANPQLRAQYLGPGWDAAKVRGTPYNTGDLLQIAQRDVFAKAVGNWSGCHSVAWDADAPAHAGDRGVSNEFTKSGYPLGIMVNRDGVRFVDEGSDMRNYTYAMIGRRILEQPGQIAFQIWDARTTPWLRSEEYRPEVTRHLTGDSLEELADRCVEAGLTDKERFLATLSEYNRSVPSEEASKDKWDPAVKDGLSTKGLPVPKSNWALPIDRAPFLAVRVTSGITFTFGGLAVNPETTAVISEATGGEIPGLYAVGEMLGGIFHDNYPGGSGLTSGAVFGRRAGRAASERVSVEGVEV</sequence>
<dbReference type="Proteomes" id="UP000042958">
    <property type="component" value="Unassembled WGS sequence"/>
</dbReference>
<dbReference type="NCBIfam" id="NF006130">
    <property type="entry name" value="PRK08274.1"/>
    <property type="match status" value="1"/>
</dbReference>
<dbReference type="PANTHER" id="PTHR43400">
    <property type="entry name" value="FUMARATE REDUCTASE"/>
    <property type="match status" value="1"/>
</dbReference>
<evidence type="ECO:0000259" key="5">
    <source>
        <dbReference type="Pfam" id="PF00890"/>
    </source>
</evidence>
<dbReference type="EMBL" id="CDHK01000010">
    <property type="protein sequence ID" value="CEJ61281.1"/>
    <property type="molecule type" value="Genomic_DNA"/>
</dbReference>
<dbReference type="InterPro" id="IPR036188">
    <property type="entry name" value="FAD/NAD-bd_sf"/>
</dbReference>
<evidence type="ECO:0000256" key="4">
    <source>
        <dbReference type="ARBA" id="ARBA00023002"/>
    </source>
</evidence>
<dbReference type="Pfam" id="PF00890">
    <property type="entry name" value="FAD_binding_2"/>
    <property type="match status" value="1"/>
</dbReference>
<dbReference type="AlphaFoldDB" id="A0A0F7TZA8"/>
<dbReference type="Gene3D" id="3.90.700.10">
    <property type="entry name" value="Succinate dehydrogenase/fumarate reductase flavoprotein, catalytic domain"/>
    <property type="match status" value="1"/>
</dbReference>
<name>A0A0F7TZA8_PENBI</name>
<dbReference type="InterPro" id="IPR050315">
    <property type="entry name" value="FAD-oxidoreductase_2"/>
</dbReference>
<keyword evidence="7" id="KW-1185">Reference proteome</keyword>
<dbReference type="SUPFAM" id="SSF56425">
    <property type="entry name" value="Succinate dehydrogenase/fumarate reductase flavoprotein, catalytic domain"/>
    <property type="match status" value="1"/>
</dbReference>
<proteinExistence type="predicted"/>